<dbReference type="RefSeq" id="WP_142514345.1">
    <property type="nucleotide sequence ID" value="NZ_CABGGW010000049.1"/>
</dbReference>
<dbReference type="Gene3D" id="2.60.40.1090">
    <property type="entry name" value="Fimbrial-type adhesion domain"/>
    <property type="match status" value="1"/>
</dbReference>
<dbReference type="Proteomes" id="UP000317374">
    <property type="component" value="Unassembled WGS sequence"/>
</dbReference>
<dbReference type="InterPro" id="IPR008966">
    <property type="entry name" value="Adhesion_dom_sf"/>
</dbReference>
<dbReference type="PANTHER" id="PTHR33420:SF3">
    <property type="entry name" value="FIMBRIAL SUBUNIT ELFA"/>
    <property type="match status" value="1"/>
</dbReference>
<reference evidence="6 7" key="1">
    <citation type="submission" date="2019-07" db="EMBL/GenBank/DDBJ databases">
        <authorList>
            <person name="Brisse S."/>
            <person name="Rodrigues C."/>
            <person name="Thorpe H."/>
        </authorList>
    </citation>
    <scope>NUCLEOTIDE SEQUENCE [LARGE SCALE GENOMIC DNA]</scope>
    <source>
        <strain evidence="6">SB6422</strain>
    </source>
</reference>
<keyword evidence="3 5" id="KW-0732">Signal</keyword>
<evidence type="ECO:0000256" key="2">
    <source>
        <dbReference type="ARBA" id="ARBA00006671"/>
    </source>
</evidence>
<dbReference type="GO" id="GO:0009289">
    <property type="term" value="C:pilus"/>
    <property type="evidence" value="ECO:0007669"/>
    <property type="project" value="UniProtKB-SubCell"/>
</dbReference>
<evidence type="ECO:0000313" key="7">
    <source>
        <dbReference type="Proteomes" id="UP000317374"/>
    </source>
</evidence>
<dbReference type="AlphaFoldDB" id="A0A564MP07"/>
<dbReference type="OrthoDB" id="6052505at2"/>
<dbReference type="Gene3D" id="2.60.40.3310">
    <property type="match status" value="1"/>
</dbReference>
<keyword evidence="4" id="KW-0281">Fimbrium</keyword>
<evidence type="ECO:0008006" key="8">
    <source>
        <dbReference type="Google" id="ProtNLM"/>
    </source>
</evidence>
<gene>
    <name evidence="6" type="ORF">SB6422_03138</name>
</gene>
<feature type="chain" id="PRO_5021761548" description="Fimbrial-type adhesion domain-containing protein" evidence="5">
    <location>
        <begin position="32"/>
        <end position="403"/>
    </location>
</feature>
<dbReference type="PANTHER" id="PTHR33420">
    <property type="entry name" value="FIMBRIAL SUBUNIT ELFA-RELATED"/>
    <property type="match status" value="1"/>
</dbReference>
<dbReference type="GO" id="GO:0043709">
    <property type="term" value="P:cell adhesion involved in single-species biofilm formation"/>
    <property type="evidence" value="ECO:0007669"/>
    <property type="project" value="TreeGrafter"/>
</dbReference>
<evidence type="ECO:0000256" key="5">
    <source>
        <dbReference type="SAM" id="SignalP"/>
    </source>
</evidence>
<proteinExistence type="inferred from homology"/>
<evidence type="ECO:0000313" key="6">
    <source>
        <dbReference type="EMBL" id="VUS95518.1"/>
    </source>
</evidence>
<evidence type="ECO:0000256" key="4">
    <source>
        <dbReference type="ARBA" id="ARBA00023263"/>
    </source>
</evidence>
<protein>
    <recommendedName>
        <fullName evidence="8">Fimbrial-type adhesion domain-containing protein</fullName>
    </recommendedName>
</protein>
<accession>A0A564MP07</accession>
<feature type="signal peptide" evidence="5">
    <location>
        <begin position="1"/>
        <end position="31"/>
    </location>
</feature>
<dbReference type="SUPFAM" id="SSF49401">
    <property type="entry name" value="Bacterial adhesins"/>
    <property type="match status" value="1"/>
</dbReference>
<comment type="subcellular location">
    <subcellularLocation>
        <location evidence="1">Fimbrium</location>
    </subcellularLocation>
</comment>
<comment type="similarity">
    <text evidence="2">Belongs to the fimbrial protein family.</text>
</comment>
<dbReference type="InterPro" id="IPR036937">
    <property type="entry name" value="Adhesion_dom_fimbrial_sf"/>
</dbReference>
<sequence length="403" mass="43155">MSIKYNIAKLTGCWKTLALASLVLFPLTASATITCSRNYSGRANYIDQNVPILSNNVTVSALRDLPNGSVIFRQYISNTDLQALGIAACASTESGGEYIKLTQFLETEGARPAIVGNYQGVTVYSTGVSGIGMALGVTLSNSSTSLSALPISSSSSKGTLNPEGGGYGVYYKGQGFELLLIKMGNISPGVWSVPINYPAIIRYTQATNTTDMTKDYGYRWHINGSVNVVAGTCQTPDVTVPMGVHSLQDSTTTEWVDFNINLLNCPPMYGRYNRNSPDTSATAGIRWNSDSDYTTAGPDTANSISFLLNPVSGYQTLAAGGECATLTNDTDMAKGMCLEIQNRDAVNVLTNAKANTRTDAKLTLQQTIASYAIPLRARYARNTQSILRAGKADTAVEFTINYQ</sequence>
<dbReference type="EMBL" id="CABGGW010000049">
    <property type="protein sequence ID" value="VUS95518.1"/>
    <property type="molecule type" value="Genomic_DNA"/>
</dbReference>
<evidence type="ECO:0000256" key="3">
    <source>
        <dbReference type="ARBA" id="ARBA00022729"/>
    </source>
</evidence>
<evidence type="ECO:0000256" key="1">
    <source>
        <dbReference type="ARBA" id="ARBA00004561"/>
    </source>
</evidence>
<dbReference type="InterPro" id="IPR050263">
    <property type="entry name" value="Bact_Fimbrial_Adh_Pro"/>
</dbReference>
<name>A0A564MP07_9ENTR</name>
<organism evidence="6 7">
    <name type="scientific">Klebsiella huaxiensis</name>
    <dbReference type="NCBI Taxonomy" id="2153354"/>
    <lineage>
        <taxon>Bacteria</taxon>
        <taxon>Pseudomonadati</taxon>
        <taxon>Pseudomonadota</taxon>
        <taxon>Gammaproteobacteria</taxon>
        <taxon>Enterobacterales</taxon>
        <taxon>Enterobacteriaceae</taxon>
        <taxon>Klebsiella/Raoultella group</taxon>
        <taxon>Klebsiella</taxon>
    </lineage>
</organism>